<dbReference type="GO" id="GO:0005794">
    <property type="term" value="C:Golgi apparatus"/>
    <property type="evidence" value="ECO:0007669"/>
    <property type="project" value="UniProtKB-ARBA"/>
</dbReference>
<dbReference type="GO" id="GO:0005085">
    <property type="term" value="F:guanyl-nucleotide exchange factor activity"/>
    <property type="evidence" value="ECO:0007669"/>
    <property type="project" value="InterPro"/>
</dbReference>
<dbReference type="InterPro" id="IPR000904">
    <property type="entry name" value="Sec7_dom"/>
</dbReference>
<name>A0A066VLD6_TILAU</name>
<dbReference type="InterPro" id="IPR023394">
    <property type="entry name" value="Sec7_C_sf"/>
</dbReference>
<dbReference type="InterPro" id="IPR016024">
    <property type="entry name" value="ARM-type_fold"/>
</dbReference>
<dbReference type="OMA" id="CRDIRHH"/>
<dbReference type="SMART" id="SM00222">
    <property type="entry name" value="Sec7"/>
    <property type="match status" value="1"/>
</dbReference>
<feature type="region of interest" description="Disordered" evidence="1">
    <location>
        <begin position="619"/>
        <end position="647"/>
    </location>
</feature>
<dbReference type="InParanoid" id="A0A066VLD6"/>
<comment type="caution">
    <text evidence="3">The sequence shown here is derived from an EMBL/GenBank/DDBJ whole genome shotgun (WGS) entry which is preliminary data.</text>
</comment>
<dbReference type="PANTHER" id="PTHR10663">
    <property type="entry name" value="GUANYL-NUCLEOTIDE EXCHANGE FACTOR"/>
    <property type="match status" value="1"/>
</dbReference>
<accession>A0A066VLD6</accession>
<dbReference type="OrthoDB" id="10258608at2759"/>
<dbReference type="SUPFAM" id="SSF48425">
    <property type="entry name" value="Sec7 domain"/>
    <property type="match status" value="1"/>
</dbReference>
<dbReference type="InterPro" id="IPR035999">
    <property type="entry name" value="Sec7_dom_sf"/>
</dbReference>
<dbReference type="FunCoup" id="A0A066VLD6">
    <property type="interactions" value="513"/>
</dbReference>
<feature type="domain" description="SEC7" evidence="2">
    <location>
        <begin position="752"/>
        <end position="941"/>
    </location>
</feature>
<dbReference type="GO" id="GO:0016192">
    <property type="term" value="P:vesicle-mediated transport"/>
    <property type="evidence" value="ECO:0007669"/>
    <property type="project" value="UniProtKB-ARBA"/>
</dbReference>
<dbReference type="SUPFAM" id="SSF48371">
    <property type="entry name" value="ARM repeat"/>
    <property type="match status" value="1"/>
</dbReference>
<dbReference type="PANTHER" id="PTHR10663:SF388">
    <property type="entry name" value="GOLGI-SPECIFIC BREFELDIN A-RESISTANCE GUANINE NUCLEOTIDE EXCHANGE FACTOR 1"/>
    <property type="match status" value="1"/>
</dbReference>
<dbReference type="Pfam" id="PF12783">
    <property type="entry name" value="Sec7-like_HUS"/>
    <property type="match status" value="1"/>
</dbReference>
<evidence type="ECO:0000313" key="4">
    <source>
        <dbReference type="Proteomes" id="UP000027361"/>
    </source>
</evidence>
<feature type="compositionally biased region" description="Low complexity" evidence="1">
    <location>
        <begin position="436"/>
        <end position="450"/>
    </location>
</feature>
<proteinExistence type="predicted"/>
<dbReference type="GeneID" id="25264819"/>
<dbReference type="Gene3D" id="1.10.1000.11">
    <property type="entry name" value="Arf Nucleotide-binding Site Opener,domain 2"/>
    <property type="match status" value="1"/>
</dbReference>
<sequence>MSPAAGGPAARLRDEPSRPPSRASGRRVFSTMTAGAPVVLSYYPPLQVSEEHLVNSEIIAVTSAIRKSVKNRASSSYFSSSSGAPNGSWDQLLQSTGSSALGLTSHAAEAAERTLAIDYRNDNPIVRHQRRLSSLGVPLAKRQLPGSVKGKDAEGSAPKPTTNVSLEAAGSLERFARDDSESGLLAAFAILKAQLHETQEFAEFPRPLLVSPFVKVILSPRTSGAITSAALQAIDRFLAYGLIPIPSSPIPATGAQVAISEIAHAISHCRFEASDPIVDELVLLRILSVMRELVCGSSQLLSAEGAAAVSLADALGNESICEMMETGLSMCCQTRLSEVLRRSATQSMMHMIRALFAKLQRIPLTVDENFSGDAEPIHETLVSEVEEQETELDEKKLRRMTIPDPSSLQVPAAGPSMSPGVIPEEDEAAQSPLDMAGAEAAAPEDAQSADVHGIAHEYGDKAEEKVAVANDQADQTTMSFAPMDVESFGLPALTEILRVLVSLLDPRNGQNTDAMRLLAMTILSSVLETSGVAIAEYPSLRAILQDSACRHLFQLARSENPSILTYSLRTISTLFEVAGQHLKLQFEFFLKYLLDKLAPTFAMGLEPWNDVAAAVSRSSDINPTLTGPPPPPPPPPPPLAKTSELAPSTGETRELLLETLCSLLETLFSHGDANITLWANFDADTECDNILERLISFWSRSVFAQAPGSPGQDSLQVMALDAILTIVGSLFARQDPAFEDPAWPQGLLDAQQLGLQKSKKAAILAGAARFNARPKDGLAYMEKEGLIQTEGDRDAAIARFLKECPGLDKKLLGDYLSRPANEKICEAFIHLFDFSGRNVGDAMREMLESFRLPGEAQQIARITETFARAYFASGSSEVASEDAVYVLAYSVIMLNTDLHNPQNQKRKMTADDYKRNLRGVNDGKDFNDEYLTTIYESIRKREIVMPEEHAGQLGFDYTWKELLRRSRTAGSLIPCSTTLFDRNVFARSWRPIVAALAHAFSTFQDEHLLERSIAGFRQCAALASTFGMIELFDFMVKTLAGATGLLDDHIAQGPINNATVDVEDQKITVGPLSVYFGVNFKGQMAAVVLFTIANGNGDAMCASWKELLQILKNLFAHSLLPLGMRQMFLFGKEPEEIPLRPKRLANTPIQDPRGQGGLFSTLSSYLLSPTGGNVLAPAPPEVTDEDIESTLCTVDCIASCRIDDMFAQIPSLSSESLQHAITAAKELADKHTIDRLALARRAAESGSSGTSTPQHTVLVRGQLPYDPCALFMQEVLAGIVVSAKSCPDESWISAVQHFSAILADAPRYHPLMVERAVVSLLRLIPVAKEAGSDQALITLDTMRSIPNDLKPALVEQIALGLAYALREGVAAVSSATEWNLVLSLVADCGFSHNASAAGHAFEIMKYLAETSITIDNYIGIVAVLRDVASASDVVATARAERRDMQRRTLTERKEQTEYDEACQRRGKEALGVLEAIKAEIPRLITESTRLDGWRHFWLPLMGALAQQCTNGYRPVRQDAIAHLQKVLLAPQLLSGEHIQLALIFEEIIFPALEDLLKPQVFQRDPEASGMQETRMRMCAMLCKIFLRYLVELNESSKQLIGLWEQVLGFYDRFLNCGKRDQLTESLPETVKNILLVMQAASILVPPPAEGEDSRSPAQVELWDVTKDRASKFLPALMEEITPIPEPPSQAALLPQESTA</sequence>
<feature type="region of interest" description="Disordered" evidence="1">
    <location>
        <begin position="1"/>
        <end position="28"/>
    </location>
</feature>
<organism evidence="3 4">
    <name type="scientific">Tilletiaria anomala (strain ATCC 24038 / CBS 436.72 / UBC 951)</name>
    <dbReference type="NCBI Taxonomy" id="1037660"/>
    <lineage>
        <taxon>Eukaryota</taxon>
        <taxon>Fungi</taxon>
        <taxon>Dikarya</taxon>
        <taxon>Basidiomycota</taxon>
        <taxon>Ustilaginomycotina</taxon>
        <taxon>Exobasidiomycetes</taxon>
        <taxon>Georgefischeriales</taxon>
        <taxon>Tilletiariaceae</taxon>
        <taxon>Tilletiaria</taxon>
    </lineage>
</organism>
<evidence type="ECO:0000259" key="2">
    <source>
        <dbReference type="PROSITE" id="PS50190"/>
    </source>
</evidence>
<dbReference type="InterPro" id="IPR032691">
    <property type="entry name" value="Mon2/Sec7/BIG1-like_HUS"/>
</dbReference>
<dbReference type="Proteomes" id="UP000027361">
    <property type="component" value="Unassembled WGS sequence"/>
</dbReference>
<keyword evidence="4" id="KW-1185">Reference proteome</keyword>
<gene>
    <name evidence="3" type="ORF">K437DRAFT_257913</name>
</gene>
<dbReference type="Gene3D" id="1.10.220.20">
    <property type="match status" value="1"/>
</dbReference>
<dbReference type="CDD" id="cd00171">
    <property type="entry name" value="Sec7"/>
    <property type="match status" value="1"/>
</dbReference>
<evidence type="ECO:0000313" key="3">
    <source>
        <dbReference type="EMBL" id="KDN42286.1"/>
    </source>
</evidence>
<dbReference type="FunFam" id="1.10.1000.11:FF:000002">
    <property type="entry name" value="Cytohesin 1"/>
    <property type="match status" value="1"/>
</dbReference>
<dbReference type="PROSITE" id="PS50190">
    <property type="entry name" value="SEC7"/>
    <property type="match status" value="1"/>
</dbReference>
<evidence type="ECO:0000256" key="1">
    <source>
        <dbReference type="SAM" id="MobiDB-lite"/>
    </source>
</evidence>
<protein>
    <submittedName>
        <fullName evidence="3">Sec7-domain-containing protein</fullName>
    </submittedName>
</protein>
<feature type="region of interest" description="Disordered" evidence="1">
    <location>
        <begin position="383"/>
        <end position="450"/>
    </location>
</feature>
<dbReference type="EMBL" id="JMSN01000071">
    <property type="protein sequence ID" value="KDN42286.1"/>
    <property type="molecule type" value="Genomic_DNA"/>
</dbReference>
<dbReference type="Pfam" id="PF23325">
    <property type="entry name" value="TPR_28"/>
    <property type="match status" value="1"/>
</dbReference>
<dbReference type="HOGENOM" id="CLU_001204_3_1_1"/>
<dbReference type="InterPro" id="IPR056604">
    <property type="entry name" value="GBF1-like_TPR"/>
</dbReference>
<reference evidence="3 4" key="1">
    <citation type="submission" date="2014-05" db="EMBL/GenBank/DDBJ databases">
        <title>Draft genome sequence of a rare smut relative, Tilletiaria anomala UBC 951.</title>
        <authorList>
            <consortium name="DOE Joint Genome Institute"/>
            <person name="Toome M."/>
            <person name="Kuo A."/>
            <person name="Henrissat B."/>
            <person name="Lipzen A."/>
            <person name="Tritt A."/>
            <person name="Yoshinaga Y."/>
            <person name="Zane M."/>
            <person name="Barry K."/>
            <person name="Grigoriev I.V."/>
            <person name="Spatafora J.W."/>
            <person name="Aimea M.C."/>
        </authorList>
    </citation>
    <scope>NUCLEOTIDE SEQUENCE [LARGE SCALE GENOMIC DNA]</scope>
    <source>
        <strain evidence="3 4">UBC 951</strain>
    </source>
</reference>
<feature type="compositionally biased region" description="Pro residues" evidence="1">
    <location>
        <begin position="626"/>
        <end position="639"/>
    </location>
</feature>
<dbReference type="STRING" id="1037660.A0A066VLD6"/>
<dbReference type="GO" id="GO:0032012">
    <property type="term" value="P:regulation of ARF protein signal transduction"/>
    <property type="evidence" value="ECO:0007669"/>
    <property type="project" value="InterPro"/>
</dbReference>
<dbReference type="Pfam" id="PF01369">
    <property type="entry name" value="Sec7"/>
    <property type="match status" value="1"/>
</dbReference>
<dbReference type="RefSeq" id="XP_013241995.1">
    <property type="nucleotide sequence ID" value="XM_013386541.1"/>
</dbReference>